<dbReference type="Pfam" id="PF01145">
    <property type="entry name" value="Band_7"/>
    <property type="match status" value="1"/>
</dbReference>
<evidence type="ECO:0000259" key="2">
    <source>
        <dbReference type="SMART" id="SM00244"/>
    </source>
</evidence>
<dbReference type="SMART" id="SM00244">
    <property type="entry name" value="PHB"/>
    <property type="match status" value="1"/>
</dbReference>
<evidence type="ECO:0000313" key="3">
    <source>
        <dbReference type="EMBL" id="AIF66199.1"/>
    </source>
</evidence>
<dbReference type="RefSeq" id="WP_038559702.1">
    <property type="nucleotide sequence ID" value="NZ_CP008876.1"/>
</dbReference>
<reference evidence="4 6" key="2">
    <citation type="submission" date="2016-10" db="EMBL/GenBank/DDBJ databases">
        <authorList>
            <person name="Varghese N."/>
            <person name="Submissions S."/>
        </authorList>
    </citation>
    <scope>NUCLEOTIDE SEQUENCE [LARGE SCALE GENOMIC DNA]</scope>
    <source>
        <strain evidence="4 6">DSM 21619</strain>
    </source>
</reference>
<dbReference type="PROSITE" id="PS51257">
    <property type="entry name" value="PROKAR_LIPOPROTEIN"/>
    <property type="match status" value="1"/>
</dbReference>
<evidence type="ECO:0000256" key="1">
    <source>
        <dbReference type="SAM" id="Phobius"/>
    </source>
</evidence>
<dbReference type="SUPFAM" id="SSF117892">
    <property type="entry name" value="Band 7/SPFH domain"/>
    <property type="match status" value="1"/>
</dbReference>
<dbReference type="InterPro" id="IPR001107">
    <property type="entry name" value="Band_7"/>
</dbReference>
<feature type="domain" description="Band 7" evidence="2">
    <location>
        <begin position="49"/>
        <end position="213"/>
    </location>
</feature>
<dbReference type="OrthoDB" id="9813479at2"/>
<feature type="transmembrane region" description="Helical" evidence="1">
    <location>
        <begin position="60"/>
        <end position="84"/>
    </location>
</feature>
<organism evidence="3 5">
    <name type="scientific">Terribacillus saccharophilus</name>
    <dbReference type="NCBI Taxonomy" id="361277"/>
    <lineage>
        <taxon>Bacteria</taxon>
        <taxon>Bacillati</taxon>
        <taxon>Bacillota</taxon>
        <taxon>Bacilli</taxon>
        <taxon>Bacillales</taxon>
        <taxon>Bacillaceae</taxon>
        <taxon>Terribacillus</taxon>
    </lineage>
</organism>
<protein>
    <submittedName>
        <fullName evidence="3">Membrane protein</fullName>
    </submittedName>
    <submittedName>
        <fullName evidence="4">SPFH domain / Band 7 family protein</fullName>
    </submittedName>
</protein>
<accession>A0AAX2EDH7</accession>
<feature type="transmembrane region" description="Helical" evidence="1">
    <location>
        <begin position="6"/>
        <end position="27"/>
    </location>
</feature>
<accession>A0A075LII0</accession>
<evidence type="ECO:0000313" key="5">
    <source>
        <dbReference type="Proteomes" id="UP000027980"/>
    </source>
</evidence>
<gene>
    <name evidence="3" type="ORF">GZ22_05905</name>
    <name evidence="4" type="ORF">SAMN04489762_1106</name>
</gene>
<evidence type="ECO:0000313" key="6">
    <source>
        <dbReference type="Proteomes" id="UP000199735"/>
    </source>
</evidence>
<dbReference type="PANTHER" id="PTHR43446:SF1">
    <property type="entry name" value="BAND 7 DOMAIN-CONTAINING PROTEIN"/>
    <property type="match status" value="1"/>
</dbReference>
<feature type="transmembrane region" description="Helical" evidence="1">
    <location>
        <begin position="34"/>
        <end position="54"/>
    </location>
</feature>
<reference evidence="3 5" key="1">
    <citation type="submission" date="2014-07" db="EMBL/GenBank/DDBJ databases">
        <title>Complete genome sequence of a moderately halophilic bacterium Terribacillus aidingensis MP602, isolated from Cryptomeria fortunei in Tianmu mountain in China.</title>
        <authorList>
            <person name="Wang Y."/>
            <person name="Lu P."/>
            <person name="Zhang L."/>
        </authorList>
    </citation>
    <scope>NUCLEOTIDE SEQUENCE [LARGE SCALE GENOMIC DNA]</scope>
    <source>
        <strain evidence="3 5">MP602</strain>
    </source>
</reference>
<dbReference type="Proteomes" id="UP000027980">
    <property type="component" value="Chromosome"/>
</dbReference>
<keyword evidence="1" id="KW-0812">Transmembrane</keyword>
<sequence length="279" mass="30381">MKEKQASSLNGFLGVLIILACAGAGIFSLMQEAIVIAVVLILVAVLLVTGIVIVPPNQAYVVTFFGKYIGTIRANGLFLTIPLTTRQRITLRIRNFNSKTLKVNDIEGNPIEIAAVIVYRVVDTAKAAFNVDDYEEFVAIQSEAAVRHIASNYPYDNFNESGFSLRENGDEITGKLQAELEARLNEAGVEVMEARFTHLAYSTEIAQAMLQRQQAAAIIAARKMIVEGAVGMSMDAVEALNEGDLELDPERKAQMVNNLMVAIVSDRGTQPVVNNGSLY</sequence>
<dbReference type="Gene3D" id="3.30.479.30">
    <property type="entry name" value="Band 7 domain"/>
    <property type="match status" value="1"/>
</dbReference>
<proteinExistence type="predicted"/>
<dbReference type="InterPro" id="IPR036013">
    <property type="entry name" value="Band_7/SPFH_dom_sf"/>
</dbReference>
<dbReference type="Proteomes" id="UP000199735">
    <property type="component" value="Unassembled WGS sequence"/>
</dbReference>
<dbReference type="GeneID" id="34221442"/>
<dbReference type="HOGENOM" id="CLU_053998_0_0_9"/>
<keyword evidence="1" id="KW-1133">Transmembrane helix</keyword>
<dbReference type="PANTHER" id="PTHR43446">
    <property type="entry name" value="MEMBRANE PROTEIN-RELATED"/>
    <property type="match status" value="1"/>
</dbReference>
<dbReference type="KEGG" id="tap:GZ22_05905"/>
<keyword evidence="1" id="KW-0472">Membrane</keyword>
<dbReference type="AlphaFoldDB" id="A0A075LII0"/>
<dbReference type="CDD" id="cd03402">
    <property type="entry name" value="SPFH_like_u2"/>
    <property type="match status" value="1"/>
</dbReference>
<dbReference type="EMBL" id="FOCD01000001">
    <property type="protein sequence ID" value="SEM81258.1"/>
    <property type="molecule type" value="Genomic_DNA"/>
</dbReference>
<dbReference type="EMBL" id="CP008876">
    <property type="protein sequence ID" value="AIF66199.1"/>
    <property type="molecule type" value="Genomic_DNA"/>
</dbReference>
<evidence type="ECO:0000313" key="4">
    <source>
        <dbReference type="EMBL" id="SEM81258.1"/>
    </source>
</evidence>
<name>A0A075LII0_9BACI</name>